<reference evidence="1" key="1">
    <citation type="submission" date="2020-10" db="EMBL/GenBank/DDBJ databases">
        <authorList>
            <person name="Gilroy R."/>
        </authorList>
    </citation>
    <scope>NUCLEOTIDE SEQUENCE</scope>
    <source>
        <strain evidence="1">CHK195-11698</strain>
    </source>
</reference>
<protein>
    <submittedName>
        <fullName evidence="1">Acetylesterase</fullName>
    </submittedName>
</protein>
<gene>
    <name evidence="1" type="ORF">IAD15_03760</name>
</gene>
<evidence type="ECO:0000313" key="1">
    <source>
        <dbReference type="EMBL" id="HIU13165.1"/>
    </source>
</evidence>
<accession>A0A9D1KZY2</accession>
<dbReference type="Gene3D" id="3.40.50.1820">
    <property type="entry name" value="alpha/beta hydrolase"/>
    <property type="match status" value="1"/>
</dbReference>
<dbReference type="Pfam" id="PF00756">
    <property type="entry name" value="Esterase"/>
    <property type="match status" value="1"/>
</dbReference>
<dbReference type="GO" id="GO:0016747">
    <property type="term" value="F:acyltransferase activity, transferring groups other than amino-acyl groups"/>
    <property type="evidence" value="ECO:0007669"/>
    <property type="project" value="TreeGrafter"/>
</dbReference>
<organism evidence="1 2">
    <name type="scientific">Candidatus Fimiplasma intestinipullorum</name>
    <dbReference type="NCBI Taxonomy" id="2840825"/>
    <lineage>
        <taxon>Bacteria</taxon>
        <taxon>Bacillati</taxon>
        <taxon>Bacillota</taxon>
        <taxon>Clostridia</taxon>
        <taxon>Eubacteriales</taxon>
        <taxon>Candidatus Fimiplasma</taxon>
    </lineage>
</organism>
<dbReference type="InterPro" id="IPR029058">
    <property type="entry name" value="AB_hydrolase_fold"/>
</dbReference>
<dbReference type="Proteomes" id="UP000824175">
    <property type="component" value="Unassembled WGS sequence"/>
</dbReference>
<dbReference type="InterPro" id="IPR050583">
    <property type="entry name" value="Mycobacterial_A85_antigen"/>
</dbReference>
<dbReference type="PANTHER" id="PTHR48098">
    <property type="entry name" value="ENTEROCHELIN ESTERASE-RELATED"/>
    <property type="match status" value="1"/>
</dbReference>
<dbReference type="EMBL" id="DVMJ01000029">
    <property type="protein sequence ID" value="HIU13165.1"/>
    <property type="molecule type" value="Genomic_DNA"/>
</dbReference>
<name>A0A9D1KZY2_9FIRM</name>
<sequence>MAVLHAEVFSESLMRKVPLTCLIPADKCDYANLANEKPTPRPYRTLYLLHGAFGSETDYLMNSRIAAYADQYKVAIIMPAGENHFYLDGRSGVSDFGTFVGSELVEITRRLFPLSEKREDTGIAGLSMGGYGAVVNGLMHPETFGSIGMLSAALIQERVINSTFEEPMPLFNRRYYQEIYKDIDAIKGSELDYQQQISKMAKAGQTIPNFFICCGEEDVACIDDARNYHALLEELGIAHHYHEGPGGHDWNYWDENLAKLLAWFTQTK</sequence>
<dbReference type="PANTHER" id="PTHR48098:SF1">
    <property type="entry name" value="DIACYLGLYCEROL ACYLTRANSFERASE_MYCOLYLTRANSFERASE AG85A"/>
    <property type="match status" value="1"/>
</dbReference>
<dbReference type="AlphaFoldDB" id="A0A9D1KZY2"/>
<dbReference type="InterPro" id="IPR000801">
    <property type="entry name" value="Esterase-like"/>
</dbReference>
<reference evidence="1" key="2">
    <citation type="journal article" date="2021" name="PeerJ">
        <title>Extensive microbial diversity within the chicken gut microbiome revealed by metagenomics and culture.</title>
        <authorList>
            <person name="Gilroy R."/>
            <person name="Ravi A."/>
            <person name="Getino M."/>
            <person name="Pursley I."/>
            <person name="Horton D.L."/>
            <person name="Alikhan N.F."/>
            <person name="Baker D."/>
            <person name="Gharbi K."/>
            <person name="Hall N."/>
            <person name="Watson M."/>
            <person name="Adriaenssens E.M."/>
            <person name="Foster-Nyarko E."/>
            <person name="Jarju S."/>
            <person name="Secka A."/>
            <person name="Antonio M."/>
            <person name="Oren A."/>
            <person name="Chaudhuri R.R."/>
            <person name="La Ragione R."/>
            <person name="Hildebrand F."/>
            <person name="Pallen M.J."/>
        </authorList>
    </citation>
    <scope>NUCLEOTIDE SEQUENCE</scope>
    <source>
        <strain evidence="1">CHK195-11698</strain>
    </source>
</reference>
<proteinExistence type="predicted"/>
<comment type="caution">
    <text evidence="1">The sequence shown here is derived from an EMBL/GenBank/DDBJ whole genome shotgun (WGS) entry which is preliminary data.</text>
</comment>
<dbReference type="SUPFAM" id="SSF53474">
    <property type="entry name" value="alpha/beta-Hydrolases"/>
    <property type="match status" value="1"/>
</dbReference>
<evidence type="ECO:0000313" key="2">
    <source>
        <dbReference type="Proteomes" id="UP000824175"/>
    </source>
</evidence>